<dbReference type="HOGENOM" id="CLU_440692_0_0_11"/>
<name>D6Y313_THEBD</name>
<dbReference type="eggNOG" id="COG5283">
    <property type="taxonomic scope" value="Bacteria"/>
</dbReference>
<dbReference type="eggNOG" id="COG1511">
    <property type="taxonomic scope" value="Bacteria"/>
</dbReference>
<evidence type="ECO:0000313" key="1">
    <source>
        <dbReference type="EMBL" id="ADG88888.1"/>
    </source>
</evidence>
<organism evidence="1 2">
    <name type="scientific">Thermobispora bispora (strain ATCC 19993 / DSM 43833 / CBS 139.67 / JCM 10125 / KCTC 9307 / NBRC 14880 / R51)</name>
    <dbReference type="NCBI Taxonomy" id="469371"/>
    <lineage>
        <taxon>Bacteria</taxon>
        <taxon>Bacillati</taxon>
        <taxon>Actinomycetota</taxon>
        <taxon>Actinomycetes</taxon>
        <taxon>Streptosporangiales</taxon>
        <taxon>Streptosporangiaceae</taxon>
        <taxon>Thermobispora</taxon>
    </lineage>
</organism>
<dbReference type="OrthoDB" id="2183194at2"/>
<accession>D6Y313</accession>
<dbReference type="RefSeq" id="WP_013132421.1">
    <property type="nucleotide sequence ID" value="NC_014165.1"/>
</dbReference>
<dbReference type="KEGG" id="tbi:Tbis_2177"/>
<dbReference type="STRING" id="469371.Tbis_2177"/>
<sequence length="620" mass="64712">MYIAFSSRLTQPSDLCVAILTLKDRVNALSTAFDAYFNPAMAVFQATNQLKSAVANSDTVLKNSKATTQDRQRALEGQLSALAQLASAEFRQTKNVKDSSAAMLAQVPTLLKLAGNSRTGKAAIDGLITSMGGSIARTKNAITVTDQFGNKIKILPSGKVVKIKADTKSAETNLSNTKGKVDSLKGKTIRIGADTSAATGALGSLLSRINSSSASVKVGVMGGSSIPGMKRAGGGFVSDPGTSTSDSIPAWLSDGEYVVNAKATSQHRELLEAINARKFKKGGYVGPTDLRASGGKAVIRNLSGDLTSIKSASKLLTKAVMDAAKVHRISAKSMKSLIRRIDSTTDKLNGLYKQSDSLSKKIADAKQFQSSTRDNARQFAGIAGFDYGDRGPTAGKVRTGLQSKLQVIKNFASVIKALAKRGISKSLLRQVIEAGPEQGYELGRAILSADSGTFKSINAAQAEIDKTTSALGTSAADLLYDSGKMAGKGFLAGLLAQKKDIDKAMDDIAKSLVTRVRKSLKIKSPSQVMYEAGDMTGQGFINGVLSSLGGVAAAGNQLASSVMGVRPSVSVPGATAAASAGGGEVRVVFDTTGADADFLRMIRKMVRVEGRGNVQTAFGR</sequence>
<keyword evidence="2" id="KW-1185">Reference proteome</keyword>
<gene>
    <name evidence="1" type="ordered locus">Tbis_2177</name>
</gene>
<dbReference type="Proteomes" id="UP000006640">
    <property type="component" value="Chromosome"/>
</dbReference>
<dbReference type="AlphaFoldDB" id="D6Y313"/>
<proteinExistence type="predicted"/>
<reference evidence="1 2" key="1">
    <citation type="submission" date="2010-01" db="EMBL/GenBank/DDBJ databases">
        <title>The complete genome of Thermobispora bispora DSM 43833.</title>
        <authorList>
            <consortium name="US DOE Joint Genome Institute (JGI-PGF)"/>
            <person name="Lucas S."/>
            <person name="Copeland A."/>
            <person name="Lapidus A."/>
            <person name="Glavina del Rio T."/>
            <person name="Dalin E."/>
            <person name="Tice H."/>
            <person name="Bruce D."/>
            <person name="Goodwin L."/>
            <person name="Pitluck S."/>
            <person name="Kyrpides N."/>
            <person name="Mavromatis K."/>
            <person name="Ivanova N."/>
            <person name="Mikhailova N."/>
            <person name="Chertkov O."/>
            <person name="Brettin T."/>
            <person name="Detter J.C."/>
            <person name="Han C."/>
            <person name="Larimer F."/>
            <person name="Land M."/>
            <person name="Hauser L."/>
            <person name="Markowitz V."/>
            <person name="Cheng J.-F."/>
            <person name="Hugenholtz P."/>
            <person name="Woyke T."/>
            <person name="Wu D."/>
            <person name="Jando M."/>
            <person name="Schneider S."/>
            <person name="Klenk H.-P."/>
            <person name="Eisen J.A."/>
        </authorList>
    </citation>
    <scope>NUCLEOTIDE SEQUENCE [LARGE SCALE GENOMIC DNA]</scope>
    <source>
        <strain evidence="2">ATCC 19993 / DSM 43833 / CBS 139.67 / JCM 10125 / KCTC 9307 / NBRC 14880 / R51</strain>
    </source>
</reference>
<evidence type="ECO:0000313" key="2">
    <source>
        <dbReference type="Proteomes" id="UP000006640"/>
    </source>
</evidence>
<dbReference type="EMBL" id="CP001874">
    <property type="protein sequence ID" value="ADG88888.1"/>
    <property type="molecule type" value="Genomic_DNA"/>
</dbReference>
<protein>
    <submittedName>
        <fullName evidence="1">Uncharacterized protein</fullName>
    </submittedName>
</protein>